<keyword evidence="2" id="KW-1185">Reference proteome</keyword>
<dbReference type="STRING" id="1238182.C882_3692"/>
<dbReference type="RefSeq" id="WP_009539800.1">
    <property type="nucleotide sequence ID" value="NZ_ANHY01000006.1"/>
</dbReference>
<proteinExistence type="predicted"/>
<dbReference type="InterPro" id="IPR053205">
    <property type="entry name" value="GHMP_kinase_L-arabinokinase"/>
</dbReference>
<dbReference type="AlphaFoldDB" id="K9H2N5"/>
<evidence type="ECO:0008006" key="3">
    <source>
        <dbReference type="Google" id="ProtNLM"/>
    </source>
</evidence>
<sequence length="359" mass="38427">MPALYAAITPHGYGHGAITVQVLSALAEAVPGLRLGVAGGPPEPWVRARLPVRPELHDRAIADPGMVNSDPNTVDPEASLVRYQDLFQRFEAVVAEEMDRQRAFAPDLVVSNVGFVPVEAARRLGIPTVGLAPFHWGQIFGTYCGDMPGGRSIQERLEAIYSACDLFLATTPFVPMAKGIPARAVGPICARAAPRRAALEAALGVAEGTRLALITMGGVGGPLPVEAWPRFPGWRLIHRGPDTCAGHPDMVQGDHLPFTFPELVASVDAVVTKPGYGTVTECACAGTPLLYRSRNDWPETPHMMGWAARHVAVEEIYDDAFRTGAFAEKLQAVLQAPRPVPAQPTGVAEAVDLLRLYLS</sequence>
<dbReference type="SUPFAM" id="SSF53756">
    <property type="entry name" value="UDP-Glycosyltransferase/glycogen phosphorylase"/>
    <property type="match status" value="1"/>
</dbReference>
<dbReference type="eggNOG" id="COG1819">
    <property type="taxonomic scope" value="Bacteria"/>
</dbReference>
<name>K9H2N5_9PROT</name>
<reference evidence="1 2" key="1">
    <citation type="journal article" date="2013" name="Genome Announc.">
        <title>Draft Genome Sequence of an Alphaproteobacterium, Caenispirillum salinarum AK4(T), Isolated from a Solar Saltern.</title>
        <authorList>
            <person name="Khatri I."/>
            <person name="Singh A."/>
            <person name="Korpole S."/>
            <person name="Pinnaka A.K."/>
            <person name="Subramanian S."/>
        </authorList>
    </citation>
    <scope>NUCLEOTIDE SEQUENCE [LARGE SCALE GENOMIC DNA]</scope>
    <source>
        <strain evidence="1 2">AK4</strain>
    </source>
</reference>
<dbReference type="EMBL" id="ANHY01000006">
    <property type="protein sequence ID" value="EKV31319.1"/>
    <property type="molecule type" value="Genomic_DNA"/>
</dbReference>
<dbReference type="Proteomes" id="UP000009881">
    <property type="component" value="Unassembled WGS sequence"/>
</dbReference>
<organism evidence="1 2">
    <name type="scientific">Caenispirillum salinarum AK4</name>
    <dbReference type="NCBI Taxonomy" id="1238182"/>
    <lineage>
        <taxon>Bacteria</taxon>
        <taxon>Pseudomonadati</taxon>
        <taxon>Pseudomonadota</taxon>
        <taxon>Alphaproteobacteria</taxon>
        <taxon>Rhodospirillales</taxon>
        <taxon>Novispirillaceae</taxon>
        <taxon>Caenispirillum</taxon>
    </lineage>
</organism>
<comment type="caution">
    <text evidence="1">The sequence shown here is derived from an EMBL/GenBank/DDBJ whole genome shotgun (WGS) entry which is preliminary data.</text>
</comment>
<gene>
    <name evidence="1" type="ORF">C882_3692</name>
</gene>
<dbReference type="PANTHER" id="PTHR38134">
    <property type="entry name" value="SLR1395 PROTEIN"/>
    <property type="match status" value="1"/>
</dbReference>
<dbReference type="OrthoDB" id="503106at2"/>
<protein>
    <recommendedName>
        <fullName evidence="3">Glycosyl transferase</fullName>
    </recommendedName>
</protein>
<dbReference type="Gene3D" id="3.40.50.2000">
    <property type="entry name" value="Glycogen Phosphorylase B"/>
    <property type="match status" value="1"/>
</dbReference>
<accession>K9H2N5</accession>
<evidence type="ECO:0000313" key="2">
    <source>
        <dbReference type="Proteomes" id="UP000009881"/>
    </source>
</evidence>
<evidence type="ECO:0000313" key="1">
    <source>
        <dbReference type="EMBL" id="EKV31319.1"/>
    </source>
</evidence>
<dbReference type="PANTHER" id="PTHR38134:SF2">
    <property type="entry name" value="GALACTOKINASE"/>
    <property type="match status" value="1"/>
</dbReference>